<evidence type="ECO:0000259" key="3">
    <source>
        <dbReference type="PROSITE" id="PS50110"/>
    </source>
</evidence>
<dbReference type="SMART" id="SM00448">
    <property type="entry name" value="REC"/>
    <property type="match status" value="1"/>
</dbReference>
<dbReference type="Pfam" id="PF00072">
    <property type="entry name" value="Response_reg"/>
    <property type="match status" value="1"/>
</dbReference>
<protein>
    <submittedName>
        <fullName evidence="4">Chemotaxis protein CheY</fullName>
    </submittedName>
</protein>
<feature type="domain" description="Response regulatory" evidence="3">
    <location>
        <begin position="7"/>
        <end position="122"/>
    </location>
</feature>
<dbReference type="AlphaFoldDB" id="A0A2L0ELP3"/>
<evidence type="ECO:0000256" key="2">
    <source>
        <dbReference type="PROSITE-ProRule" id="PRU00169"/>
    </source>
</evidence>
<dbReference type="PANTHER" id="PTHR44591:SF23">
    <property type="entry name" value="CHEY SUBFAMILY"/>
    <property type="match status" value="1"/>
</dbReference>
<proteinExistence type="predicted"/>
<dbReference type="OrthoDB" id="9800029at2"/>
<dbReference type="GO" id="GO:0000160">
    <property type="term" value="P:phosphorelay signal transduction system"/>
    <property type="evidence" value="ECO:0007669"/>
    <property type="project" value="InterPro"/>
</dbReference>
<evidence type="ECO:0000313" key="5">
    <source>
        <dbReference type="Proteomes" id="UP000238348"/>
    </source>
</evidence>
<feature type="modified residue" description="4-aspartylphosphate" evidence="2">
    <location>
        <position position="57"/>
    </location>
</feature>
<organism evidence="4 5">
    <name type="scientific">Sorangium cellulosum</name>
    <name type="common">Polyangium cellulosum</name>
    <dbReference type="NCBI Taxonomy" id="56"/>
    <lineage>
        <taxon>Bacteria</taxon>
        <taxon>Pseudomonadati</taxon>
        <taxon>Myxococcota</taxon>
        <taxon>Polyangia</taxon>
        <taxon>Polyangiales</taxon>
        <taxon>Polyangiaceae</taxon>
        <taxon>Sorangium</taxon>
    </lineage>
</organism>
<name>A0A2L0ELP3_SORCE</name>
<dbReference type="RefSeq" id="WP_104978062.1">
    <property type="nucleotide sequence ID" value="NZ_CP012673.1"/>
</dbReference>
<dbReference type="PANTHER" id="PTHR44591">
    <property type="entry name" value="STRESS RESPONSE REGULATOR PROTEIN 1"/>
    <property type="match status" value="1"/>
</dbReference>
<dbReference type="EMBL" id="CP012673">
    <property type="protein sequence ID" value="AUX40218.1"/>
    <property type="molecule type" value="Genomic_DNA"/>
</dbReference>
<dbReference type="Proteomes" id="UP000238348">
    <property type="component" value="Chromosome"/>
</dbReference>
<dbReference type="Gene3D" id="3.40.50.2300">
    <property type="match status" value="1"/>
</dbReference>
<dbReference type="InterPro" id="IPR011006">
    <property type="entry name" value="CheY-like_superfamily"/>
</dbReference>
<sequence length="131" mass="14296">MVNHTGHILIVEDDLDIRSILSQLLLLEGYDVEEAADGAEALSMLRRSLPPSLILLDLMMPVMDGWQLRAELQRDPALADIPVVIVSADVRAEREAPRLRVAGLLKKPLQVEPLLELVHRICGAPAGHGSG</sequence>
<reference evidence="4 5" key="1">
    <citation type="submission" date="2015-09" db="EMBL/GenBank/DDBJ databases">
        <title>Sorangium comparison.</title>
        <authorList>
            <person name="Zaburannyi N."/>
            <person name="Bunk B."/>
            <person name="Overmann J."/>
            <person name="Mueller R."/>
        </authorList>
    </citation>
    <scope>NUCLEOTIDE SEQUENCE [LARGE SCALE GENOMIC DNA]</scope>
    <source>
        <strain evidence="4 5">So ce26</strain>
    </source>
</reference>
<keyword evidence="1 2" id="KW-0597">Phosphoprotein</keyword>
<gene>
    <name evidence="4" type="primary">cheY</name>
    <name evidence="4" type="ORF">SOCE26_016170</name>
</gene>
<dbReference type="PROSITE" id="PS50110">
    <property type="entry name" value="RESPONSE_REGULATORY"/>
    <property type="match status" value="1"/>
</dbReference>
<evidence type="ECO:0000313" key="4">
    <source>
        <dbReference type="EMBL" id="AUX40218.1"/>
    </source>
</evidence>
<dbReference type="SUPFAM" id="SSF52172">
    <property type="entry name" value="CheY-like"/>
    <property type="match status" value="1"/>
</dbReference>
<dbReference type="InterPro" id="IPR001789">
    <property type="entry name" value="Sig_transdc_resp-reg_receiver"/>
</dbReference>
<evidence type="ECO:0000256" key="1">
    <source>
        <dbReference type="ARBA" id="ARBA00022553"/>
    </source>
</evidence>
<accession>A0A2L0ELP3</accession>
<dbReference type="InterPro" id="IPR050595">
    <property type="entry name" value="Bact_response_regulator"/>
</dbReference>